<dbReference type="EMBL" id="CDMZ01004231">
    <property type="protein sequence ID" value="CEM49099.1"/>
    <property type="molecule type" value="Genomic_DNA"/>
</dbReference>
<feature type="region of interest" description="Disordered" evidence="1">
    <location>
        <begin position="538"/>
        <end position="616"/>
    </location>
</feature>
<feature type="compositionally biased region" description="Basic and acidic residues" evidence="1">
    <location>
        <begin position="239"/>
        <end position="264"/>
    </location>
</feature>
<feature type="compositionally biased region" description="Polar residues" evidence="1">
    <location>
        <begin position="715"/>
        <end position="727"/>
    </location>
</feature>
<evidence type="ECO:0000313" key="2">
    <source>
        <dbReference type="EMBL" id="CEM49099.1"/>
    </source>
</evidence>
<dbReference type="AlphaFoldDB" id="A0A0G4HX65"/>
<feature type="region of interest" description="Disordered" evidence="1">
    <location>
        <begin position="648"/>
        <end position="742"/>
    </location>
</feature>
<accession>A0A0G4HX65</accession>
<feature type="compositionally biased region" description="Basic and acidic residues" evidence="1">
    <location>
        <begin position="279"/>
        <end position="292"/>
    </location>
</feature>
<feature type="compositionally biased region" description="Polar residues" evidence="1">
    <location>
        <begin position="648"/>
        <end position="666"/>
    </location>
</feature>
<feature type="region of interest" description="Disordered" evidence="1">
    <location>
        <begin position="232"/>
        <end position="302"/>
    </location>
</feature>
<feature type="compositionally biased region" description="Basic and acidic residues" evidence="1">
    <location>
        <begin position="703"/>
        <end position="713"/>
    </location>
</feature>
<feature type="compositionally biased region" description="Basic and acidic residues" evidence="1">
    <location>
        <begin position="490"/>
        <end position="505"/>
    </location>
</feature>
<name>A0A0G4HX65_9ALVE</name>
<feature type="compositionally biased region" description="Polar residues" evidence="1">
    <location>
        <begin position="557"/>
        <end position="567"/>
    </location>
</feature>
<reference evidence="2" key="1">
    <citation type="submission" date="2014-11" db="EMBL/GenBank/DDBJ databases">
        <authorList>
            <person name="Otto D Thomas"/>
            <person name="Naeem Raeece"/>
        </authorList>
    </citation>
    <scope>NUCLEOTIDE SEQUENCE</scope>
</reference>
<sequence length="976" mass="104529">MGSVIISPFFICRSLSQFSAALKTHFYELVVQEGLPPPAIETVERLEPQNLQKQCVSSAPLANAQRSCPVVVACHDQLSRKTLMAAGTFKIPPQLLKMKQNNGEEGLSSSATSSSSAGFVEPKAMATSTAFPAPECDRASVMIHLVDRHSRVIACKDRKSRDALLRTRVLYLSGESAKTNAFNGRRTFVLFSPWRASLLPLPLTAGGATEEGGSLSRQKQSSLADQQLAKAFPGAGLIGRKENGERETEEGRPPRDTSLERYILDFDDEDDRKTKTKRKSENDLKDSERGWKGEGTGGDGDLLEDQMKNLQKDLGTQTYGFPPDSLEQEDSDLYYNHAPLWPLWFSLRESEPSDTRKLCLAGVIICHDRRSRDILLAIGGGRERVELPFGMAISPLGMTDQKQQQDPEELRTENDLLNYLRDYLKALEDLVAEREGSREMRDSVPVIRLVRTEPDSPASFSGGRKESIETSASDHFSPAHLNPASDLESEATKGKGEGESLERKLSPQASSALLSSCPLDVNGSPPLIPEGERLPVSRSVDLSCSSPCPPEEKKQALNHTARSTNANGIEEDPSTDVDMRVSDNHSMAASSPGILSPPPLSHPSAQTSVNPLAVPPPRVGTVYDAGGVTAETSKTPSGVSSLDVSAMTSEVGGSTGTPAMQPTDPRQASLPVLPMDAQSHSAPSQAPRGLVHHSTVTGSEVPRIAEEGSDWKPSHSVSLPPQDSHTLPSELPQATGAASPQAKRICLEQQKEVSGAGSLQAGIGIRSVRALAGARTGVGSLCLSVSGSSPAFSAFGSTGAERVAGLYSLESPANTRFSGPPLPASAGFGLGLGQASLSSSSVSVLNTAPPLVSPLPSVLDATLHQGANGGVSTALPSSGGASGGWEVGRLQLQLRLSELETLLGRERETARRLRREAAEAKEARDDLESRVIETEVRLQTSERLSANFQQQLRASQKQVQMQQQQLNQVHRQQGHQ</sequence>
<feature type="region of interest" description="Disordered" evidence="1">
    <location>
        <begin position="957"/>
        <end position="976"/>
    </location>
</feature>
<gene>
    <name evidence="2" type="ORF">Cvel_9213</name>
</gene>
<protein>
    <submittedName>
        <fullName evidence="2">Uncharacterized protein</fullName>
    </submittedName>
</protein>
<organism evidence="2">
    <name type="scientific">Chromera velia CCMP2878</name>
    <dbReference type="NCBI Taxonomy" id="1169474"/>
    <lineage>
        <taxon>Eukaryota</taxon>
        <taxon>Sar</taxon>
        <taxon>Alveolata</taxon>
        <taxon>Colpodellida</taxon>
        <taxon>Chromeraceae</taxon>
        <taxon>Chromera</taxon>
    </lineage>
</organism>
<proteinExistence type="predicted"/>
<dbReference type="VEuPathDB" id="CryptoDB:Cvel_9213"/>
<feature type="region of interest" description="Disordered" evidence="1">
    <location>
        <begin position="453"/>
        <end position="511"/>
    </location>
</feature>
<evidence type="ECO:0000256" key="1">
    <source>
        <dbReference type="SAM" id="MobiDB-lite"/>
    </source>
</evidence>